<dbReference type="InterPro" id="IPR058790">
    <property type="entry name" value="BSH_CusB"/>
</dbReference>
<dbReference type="PANTHER" id="PTHR30097:SF4">
    <property type="entry name" value="SLR6042 PROTEIN"/>
    <property type="match status" value="1"/>
</dbReference>
<name>A0ABP7T0Y6_9BURK</name>
<feature type="domain" description="CusB-like barrel-sandwich hybrid" evidence="3">
    <location>
        <begin position="68"/>
        <end position="215"/>
    </location>
</feature>
<dbReference type="SUPFAM" id="SSF111369">
    <property type="entry name" value="HlyD-like secretion proteins"/>
    <property type="match status" value="1"/>
</dbReference>
<dbReference type="Gene3D" id="1.10.287.470">
    <property type="entry name" value="Helix hairpin bin"/>
    <property type="match status" value="1"/>
</dbReference>
<feature type="chain" id="PRO_5045395496" description="CusB-like barrel-sandwich hybrid domain-containing protein" evidence="2">
    <location>
        <begin position="19"/>
        <end position="381"/>
    </location>
</feature>
<sequence length="381" mass="39342">MSLLCGSLLLAAAPLAQCAPEQLRISDIQIARAGIAVAPVLDTLAGAAPNSNDLVLAGTVVAPGTSLTLVSSQLGGVVQEIHVTSLQPVRAGAPLLTMFSQPWMELQREYLQLATVAKLASDKLARDESLFSDGIIARSRVDESRAAAQMAALGAAERYQSLRRVGLSAAAIKSLSASRNLSPSLTVRAQYSGIVFELPVSPGQQVDAGMTLAKVGRDGPLWVELQASRQQLPMLKVGDLLQVAGCSKLRVIAISPLLNGANQSGQVRARQLDQDACLKINGFVEARLLRASQQGGSVAVPEAALVQRGSDKFVFLRNQSGFAVVPVQARAAGGGMVWITGPVAVGDAVATQGIVALKGVWAGLGSAPAVVVPASPAKAGQ</sequence>
<evidence type="ECO:0000259" key="3">
    <source>
        <dbReference type="Pfam" id="PF25919"/>
    </source>
</evidence>
<feature type="signal peptide" evidence="2">
    <location>
        <begin position="1"/>
        <end position="18"/>
    </location>
</feature>
<dbReference type="PANTHER" id="PTHR30097">
    <property type="entry name" value="CATION EFFLUX SYSTEM PROTEIN CUSB"/>
    <property type="match status" value="1"/>
</dbReference>
<dbReference type="Proteomes" id="UP001501353">
    <property type="component" value="Unassembled WGS sequence"/>
</dbReference>
<keyword evidence="5" id="KW-1185">Reference proteome</keyword>
<dbReference type="Gene3D" id="2.40.420.20">
    <property type="match status" value="1"/>
</dbReference>
<dbReference type="Gene3D" id="2.40.50.100">
    <property type="match status" value="1"/>
</dbReference>
<gene>
    <name evidence="4" type="ORF">GCM10022212_14520</name>
</gene>
<evidence type="ECO:0000313" key="4">
    <source>
        <dbReference type="EMBL" id="GAA4019380.1"/>
    </source>
</evidence>
<evidence type="ECO:0000256" key="2">
    <source>
        <dbReference type="SAM" id="SignalP"/>
    </source>
</evidence>
<organism evidence="4 5">
    <name type="scientific">Actimicrobium antarcticum</name>
    <dbReference type="NCBI Taxonomy" id="1051899"/>
    <lineage>
        <taxon>Bacteria</taxon>
        <taxon>Pseudomonadati</taxon>
        <taxon>Pseudomonadota</taxon>
        <taxon>Betaproteobacteria</taxon>
        <taxon>Burkholderiales</taxon>
        <taxon>Oxalobacteraceae</taxon>
        <taxon>Actimicrobium</taxon>
    </lineage>
</organism>
<dbReference type="Pfam" id="PF25919">
    <property type="entry name" value="BSH_CusB"/>
    <property type="match status" value="1"/>
</dbReference>
<keyword evidence="1" id="KW-0813">Transport</keyword>
<evidence type="ECO:0000313" key="5">
    <source>
        <dbReference type="Proteomes" id="UP001501353"/>
    </source>
</evidence>
<dbReference type="Gene3D" id="2.40.30.170">
    <property type="match status" value="1"/>
</dbReference>
<dbReference type="EMBL" id="BAAAZE010000007">
    <property type="protein sequence ID" value="GAA4019380.1"/>
    <property type="molecule type" value="Genomic_DNA"/>
</dbReference>
<reference evidence="5" key="1">
    <citation type="journal article" date="2019" name="Int. J. Syst. Evol. Microbiol.">
        <title>The Global Catalogue of Microorganisms (GCM) 10K type strain sequencing project: providing services to taxonomists for standard genome sequencing and annotation.</title>
        <authorList>
            <consortium name="The Broad Institute Genomics Platform"/>
            <consortium name="The Broad Institute Genome Sequencing Center for Infectious Disease"/>
            <person name="Wu L."/>
            <person name="Ma J."/>
        </authorList>
    </citation>
    <scope>NUCLEOTIDE SEQUENCE [LARGE SCALE GENOMIC DNA]</scope>
    <source>
        <strain evidence="5">JCM 16673</strain>
    </source>
</reference>
<comment type="caution">
    <text evidence="4">The sequence shown here is derived from an EMBL/GenBank/DDBJ whole genome shotgun (WGS) entry which is preliminary data.</text>
</comment>
<dbReference type="InterPro" id="IPR051909">
    <property type="entry name" value="MFP_Cation_Efflux"/>
</dbReference>
<keyword evidence="2" id="KW-0732">Signal</keyword>
<protein>
    <recommendedName>
        <fullName evidence="3">CusB-like barrel-sandwich hybrid domain-containing protein</fullName>
    </recommendedName>
</protein>
<proteinExistence type="predicted"/>
<accession>A0ABP7T0Y6</accession>
<evidence type="ECO:0000256" key="1">
    <source>
        <dbReference type="ARBA" id="ARBA00022448"/>
    </source>
</evidence>